<keyword evidence="3" id="KW-1185">Reference proteome</keyword>
<sequence length="77" mass="7907">MASTAHCVRALQSADTGRSNRKGNRQGDIERENGCNGADPKFVSSKAGSPGSSVLKRDSVRGAGGFLSQVTNQGKAA</sequence>
<protein>
    <submittedName>
        <fullName evidence="2">Uncharacterized protein</fullName>
    </submittedName>
</protein>
<feature type="region of interest" description="Disordered" evidence="1">
    <location>
        <begin position="1"/>
        <end position="77"/>
    </location>
</feature>
<gene>
    <name evidence="2" type="ORF">AV654_05450</name>
</gene>
<feature type="compositionally biased region" description="Polar residues" evidence="1">
    <location>
        <begin position="68"/>
        <end position="77"/>
    </location>
</feature>
<dbReference type="Proteomes" id="UP000076563">
    <property type="component" value="Unassembled WGS sequence"/>
</dbReference>
<dbReference type="RefSeq" id="WP_063188078.1">
    <property type="nucleotide sequence ID" value="NZ_CP121215.1"/>
</dbReference>
<dbReference type="EMBL" id="LQRA01000110">
    <property type="protein sequence ID" value="KZE71652.1"/>
    <property type="molecule type" value="Genomic_DNA"/>
</dbReference>
<comment type="caution">
    <text evidence="2">The sequence shown here is derived from an EMBL/GenBank/DDBJ whole genome shotgun (WGS) entry which is preliminary data.</text>
</comment>
<evidence type="ECO:0000313" key="3">
    <source>
        <dbReference type="Proteomes" id="UP000076563"/>
    </source>
</evidence>
<reference evidence="3" key="1">
    <citation type="submission" date="2016-01" db="EMBL/GenBank/DDBJ databases">
        <title>Draft genome of Chromobacterium sp. F49.</title>
        <authorList>
            <person name="Hong K.W."/>
        </authorList>
    </citation>
    <scope>NUCLEOTIDE SEQUENCE [LARGE SCALE GENOMIC DNA]</scope>
    <source>
        <strain evidence="3">M63</strain>
    </source>
</reference>
<proteinExistence type="predicted"/>
<accession>A0A161S072</accession>
<dbReference type="AlphaFoldDB" id="A0A161S072"/>
<evidence type="ECO:0000256" key="1">
    <source>
        <dbReference type="SAM" id="MobiDB-lite"/>
    </source>
</evidence>
<organism evidence="2 3">
    <name type="scientific">Paenibacillus elgii</name>
    <dbReference type="NCBI Taxonomy" id="189691"/>
    <lineage>
        <taxon>Bacteria</taxon>
        <taxon>Bacillati</taxon>
        <taxon>Bacillota</taxon>
        <taxon>Bacilli</taxon>
        <taxon>Bacillales</taxon>
        <taxon>Paenibacillaceae</taxon>
        <taxon>Paenibacillus</taxon>
    </lineage>
</organism>
<name>A0A161S072_9BACL</name>
<evidence type="ECO:0000313" key="2">
    <source>
        <dbReference type="EMBL" id="KZE71652.1"/>
    </source>
</evidence>